<dbReference type="Proteomes" id="UP000237222">
    <property type="component" value="Unassembled WGS sequence"/>
</dbReference>
<proteinExistence type="inferred from homology"/>
<dbReference type="InterPro" id="IPR041465">
    <property type="entry name" value="SfsA_N"/>
</dbReference>
<dbReference type="Gene3D" id="2.40.50.580">
    <property type="match status" value="1"/>
</dbReference>
<comment type="similarity">
    <text evidence="1">Belongs to the SfsA family.</text>
</comment>
<dbReference type="GO" id="GO:0003677">
    <property type="term" value="F:DNA binding"/>
    <property type="evidence" value="ECO:0007669"/>
    <property type="project" value="InterPro"/>
</dbReference>
<reference evidence="4 5" key="1">
    <citation type="submission" date="2018-01" db="EMBL/GenBank/DDBJ databases">
        <authorList>
            <person name="Yu X.-D."/>
        </authorList>
    </citation>
    <scope>NUCLEOTIDE SEQUENCE [LARGE SCALE GENOMIC DNA]</scope>
    <source>
        <strain evidence="4 5">ZX-21</strain>
    </source>
</reference>
<dbReference type="HAMAP" id="MF_00095">
    <property type="entry name" value="SfsA"/>
    <property type="match status" value="1"/>
</dbReference>
<evidence type="ECO:0000256" key="1">
    <source>
        <dbReference type="HAMAP-Rule" id="MF_00095"/>
    </source>
</evidence>
<gene>
    <name evidence="1" type="primary">sfsA</name>
    <name evidence="4" type="ORF">C0068_00300</name>
</gene>
<dbReference type="PANTHER" id="PTHR30545">
    <property type="entry name" value="SUGAR FERMENTATION STIMULATION PROTEIN A"/>
    <property type="match status" value="1"/>
</dbReference>
<evidence type="ECO:0000259" key="2">
    <source>
        <dbReference type="Pfam" id="PF03749"/>
    </source>
</evidence>
<dbReference type="EMBL" id="PQGG01000002">
    <property type="protein sequence ID" value="POP54693.1"/>
    <property type="molecule type" value="Genomic_DNA"/>
</dbReference>
<evidence type="ECO:0000313" key="5">
    <source>
        <dbReference type="Proteomes" id="UP000237222"/>
    </source>
</evidence>
<evidence type="ECO:0000259" key="3">
    <source>
        <dbReference type="Pfam" id="PF17746"/>
    </source>
</evidence>
<dbReference type="Pfam" id="PF03749">
    <property type="entry name" value="SfsA"/>
    <property type="match status" value="1"/>
</dbReference>
<dbReference type="Gene3D" id="3.40.1350.60">
    <property type="match status" value="1"/>
</dbReference>
<dbReference type="Pfam" id="PF17746">
    <property type="entry name" value="SfsA_N"/>
    <property type="match status" value="1"/>
</dbReference>
<sequence>MKWPENLQRGRLLKRYKRFLADVLLESGEEITVHCPNTGAMTGCALPDSRVWLLNNHNPKRKYAYTWELVESELGGMICIHSARANALVNEALATSRIAPLASYAECQAEKRLASGSRIDFFLTDSREAEPDCYVEVKSVTLHCGDGLGAFPDAVSARALKHIDELLQLKRDGARVVLLFAVLHEDIRRVRPASEIDPRYAQALKNAVNEGLEVLAYKAQISEKELVLADRIPVVV</sequence>
<dbReference type="OrthoDB" id="9802365at2"/>
<feature type="domain" description="Sugar fermentation stimulation protein C-terminal" evidence="2">
    <location>
        <begin position="84"/>
        <end position="224"/>
    </location>
</feature>
<protein>
    <recommendedName>
        <fullName evidence="1">Sugar fermentation stimulation protein homolog</fullName>
    </recommendedName>
</protein>
<dbReference type="FunFam" id="2.40.50.580:FF:000001">
    <property type="entry name" value="Sugar fermentation stimulation protein A"/>
    <property type="match status" value="1"/>
</dbReference>
<dbReference type="PANTHER" id="PTHR30545:SF2">
    <property type="entry name" value="SUGAR FERMENTATION STIMULATION PROTEIN A"/>
    <property type="match status" value="1"/>
</dbReference>
<dbReference type="InterPro" id="IPR005224">
    <property type="entry name" value="SfsA"/>
</dbReference>
<dbReference type="InterPro" id="IPR040452">
    <property type="entry name" value="SfsA_C"/>
</dbReference>
<comment type="caution">
    <text evidence="4">The sequence shown here is derived from an EMBL/GenBank/DDBJ whole genome shotgun (WGS) entry which is preliminary data.</text>
</comment>
<accession>A0A2S4HL25</accession>
<dbReference type="NCBIfam" id="TIGR00230">
    <property type="entry name" value="sfsA"/>
    <property type="match status" value="1"/>
</dbReference>
<organism evidence="4 5">
    <name type="scientific">Zhongshania marina</name>
    <dbReference type="NCBI Taxonomy" id="2304603"/>
    <lineage>
        <taxon>Bacteria</taxon>
        <taxon>Pseudomonadati</taxon>
        <taxon>Pseudomonadota</taxon>
        <taxon>Gammaproteobacteria</taxon>
        <taxon>Cellvibrionales</taxon>
        <taxon>Spongiibacteraceae</taxon>
        <taxon>Zhongshania</taxon>
    </lineage>
</organism>
<dbReference type="RefSeq" id="WP_103682497.1">
    <property type="nucleotide sequence ID" value="NZ_PQGG01000002.1"/>
</dbReference>
<dbReference type="AlphaFoldDB" id="A0A2S4HL25"/>
<dbReference type="CDD" id="cd22359">
    <property type="entry name" value="SfsA-like_bacterial"/>
    <property type="match status" value="1"/>
</dbReference>
<feature type="domain" description="SfsA N-terminal OB" evidence="3">
    <location>
        <begin position="13"/>
        <end position="80"/>
    </location>
</feature>
<evidence type="ECO:0000313" key="4">
    <source>
        <dbReference type="EMBL" id="POP54693.1"/>
    </source>
</evidence>
<name>A0A2S4HL25_9GAMM</name>